<feature type="transmembrane region" description="Helical" evidence="6">
    <location>
        <begin position="43"/>
        <end position="62"/>
    </location>
</feature>
<evidence type="ECO:0000256" key="5">
    <source>
        <dbReference type="ARBA" id="ARBA00023136"/>
    </source>
</evidence>
<protein>
    <submittedName>
        <fullName evidence="7">Rod shape-determining protein RodA</fullName>
    </submittedName>
</protein>
<dbReference type="Proteomes" id="UP000029870">
    <property type="component" value="Unassembled WGS sequence"/>
</dbReference>
<evidence type="ECO:0000313" key="7">
    <source>
        <dbReference type="EMBL" id="TLE06482.1"/>
    </source>
</evidence>
<keyword evidence="3" id="KW-0133">Cell shape</keyword>
<dbReference type="GO" id="GO:0005886">
    <property type="term" value="C:plasma membrane"/>
    <property type="evidence" value="ECO:0007669"/>
    <property type="project" value="TreeGrafter"/>
</dbReference>
<keyword evidence="4 6" id="KW-1133">Transmembrane helix</keyword>
<keyword evidence="2 6" id="KW-0812">Transmembrane</keyword>
<accession>A0A6D2CBP3</accession>
<gene>
    <name evidence="7" type="ORF">LS77_000020</name>
</gene>
<dbReference type="Pfam" id="PF01098">
    <property type="entry name" value="FTSW_RODA_SPOVE"/>
    <property type="match status" value="1"/>
</dbReference>
<feature type="transmembrane region" description="Helical" evidence="6">
    <location>
        <begin position="129"/>
        <end position="148"/>
    </location>
</feature>
<evidence type="ECO:0000256" key="2">
    <source>
        <dbReference type="ARBA" id="ARBA00022692"/>
    </source>
</evidence>
<feature type="transmembrane region" description="Helical" evidence="6">
    <location>
        <begin position="178"/>
        <end position="198"/>
    </location>
</feature>
<feature type="transmembrane region" description="Helical" evidence="6">
    <location>
        <begin position="155"/>
        <end position="172"/>
    </location>
</feature>
<evidence type="ECO:0000256" key="6">
    <source>
        <dbReference type="SAM" id="Phobius"/>
    </source>
</evidence>
<keyword evidence="5 6" id="KW-0472">Membrane</keyword>
<feature type="transmembrane region" description="Helical" evidence="6">
    <location>
        <begin position="329"/>
        <end position="347"/>
    </location>
</feature>
<comment type="caution">
    <text evidence="7">The sequence shown here is derived from an EMBL/GenBank/DDBJ whole genome shotgun (WGS) entry which is preliminary data.</text>
</comment>
<feature type="transmembrane region" description="Helical" evidence="6">
    <location>
        <begin position="262"/>
        <end position="284"/>
    </location>
</feature>
<dbReference type="RefSeq" id="WP_004086698.1">
    <property type="nucleotide sequence ID" value="NZ_CAOUIW010000024.1"/>
</dbReference>
<dbReference type="PANTHER" id="PTHR30474">
    <property type="entry name" value="CELL CYCLE PROTEIN"/>
    <property type="match status" value="1"/>
</dbReference>
<feature type="transmembrane region" description="Helical" evidence="6">
    <location>
        <begin position="13"/>
        <end position="31"/>
    </location>
</feature>
<dbReference type="EMBL" id="JRPH02000001">
    <property type="protein sequence ID" value="TLE06482.1"/>
    <property type="molecule type" value="Genomic_DNA"/>
</dbReference>
<dbReference type="GO" id="GO:0008360">
    <property type="term" value="P:regulation of cell shape"/>
    <property type="evidence" value="ECO:0007669"/>
    <property type="project" value="UniProtKB-KW"/>
</dbReference>
<evidence type="ECO:0000313" key="8">
    <source>
        <dbReference type="Proteomes" id="UP000029870"/>
    </source>
</evidence>
<sequence length="381" mass="42962">MLFGSRITTHFDYVLILLILPLVFTSLYLLSETSQTLLIRQSSYAFLGIFIFLFIFFIPFRYLYKGVVVFYIICILLLLAVEVIGTTKLGAQRWINIGGFSLQPSEPVKIAVVLFLAHYVQKNPPPQDGYGWIEFFKISVFILIPFFLILIEPDLGSAIIVLVMGYGMLFIIGVHKKVWLTCIIAGLLFSPIAFKFVLKPYQVDRIMKLVSGNTSSQVQQSLIAVGSGGLTGRNYEDATQANLKFLPVATSDFIFAHFAERFGFLGSCALIALYLFIVLHLLSFCFLDSQDYFLKVIASCLAMLFFVYTSVNIAMTIELAPVVGIPLPLFSYGGSSFITFVILIAMFENATTFRFSFSNFKETTPFGNFMRIPKRRARRNI</sequence>
<dbReference type="GO" id="GO:0015648">
    <property type="term" value="F:lipid-linked peptidoglycan transporter activity"/>
    <property type="evidence" value="ECO:0007669"/>
    <property type="project" value="TreeGrafter"/>
</dbReference>
<evidence type="ECO:0000256" key="1">
    <source>
        <dbReference type="ARBA" id="ARBA00004141"/>
    </source>
</evidence>
<dbReference type="InterPro" id="IPR001182">
    <property type="entry name" value="FtsW/RodA"/>
</dbReference>
<evidence type="ECO:0000256" key="3">
    <source>
        <dbReference type="ARBA" id="ARBA00022960"/>
    </source>
</evidence>
<organism evidence="7 8">
    <name type="scientific">Helicobacter bilis</name>
    <dbReference type="NCBI Taxonomy" id="37372"/>
    <lineage>
        <taxon>Bacteria</taxon>
        <taxon>Pseudomonadati</taxon>
        <taxon>Campylobacterota</taxon>
        <taxon>Epsilonproteobacteria</taxon>
        <taxon>Campylobacterales</taxon>
        <taxon>Helicobacteraceae</taxon>
        <taxon>Helicobacter</taxon>
    </lineage>
</organism>
<feature type="transmembrane region" description="Helical" evidence="6">
    <location>
        <begin position="296"/>
        <end position="317"/>
    </location>
</feature>
<dbReference type="AlphaFoldDB" id="A0A6D2CBP3"/>
<dbReference type="PANTHER" id="PTHR30474:SF1">
    <property type="entry name" value="PEPTIDOGLYCAN GLYCOSYLTRANSFERASE MRDB"/>
    <property type="match status" value="1"/>
</dbReference>
<feature type="transmembrane region" description="Helical" evidence="6">
    <location>
        <begin position="68"/>
        <end position="85"/>
    </location>
</feature>
<reference evidence="7 8" key="1">
    <citation type="journal article" date="2014" name="Genome Announc.">
        <title>Draft genome sequences of eight enterohepatic helicobacter species isolated from both laboratory and wild rodents.</title>
        <authorList>
            <person name="Sheh A."/>
            <person name="Shen Z."/>
            <person name="Fox J.G."/>
        </authorList>
    </citation>
    <scope>NUCLEOTIDE SEQUENCE [LARGE SCALE GENOMIC DNA]</scope>
    <source>
        <strain evidence="7 8">Missouri</strain>
    </source>
</reference>
<dbReference type="GO" id="GO:0051301">
    <property type="term" value="P:cell division"/>
    <property type="evidence" value="ECO:0007669"/>
    <property type="project" value="InterPro"/>
</dbReference>
<proteinExistence type="predicted"/>
<comment type="subcellular location">
    <subcellularLocation>
        <location evidence="1">Membrane</location>
        <topology evidence="1">Multi-pass membrane protein</topology>
    </subcellularLocation>
</comment>
<evidence type="ECO:0000256" key="4">
    <source>
        <dbReference type="ARBA" id="ARBA00022989"/>
    </source>
</evidence>
<name>A0A6D2CBP3_9HELI</name>
<dbReference type="GeneID" id="60656547"/>
<dbReference type="GO" id="GO:0032153">
    <property type="term" value="C:cell division site"/>
    <property type="evidence" value="ECO:0007669"/>
    <property type="project" value="TreeGrafter"/>
</dbReference>